<evidence type="ECO:0000313" key="2">
    <source>
        <dbReference type="EMBL" id="RAP72916.1"/>
    </source>
</evidence>
<keyword evidence="4" id="KW-1185">Reference proteome</keyword>
<dbReference type="RefSeq" id="WP_070135197.1">
    <property type="nucleotide sequence ID" value="NZ_LJAM02000008.1"/>
</dbReference>
<evidence type="ECO:0000313" key="4">
    <source>
        <dbReference type="Proteomes" id="UP000244334"/>
    </source>
</evidence>
<dbReference type="OrthoDB" id="6639041at2"/>
<reference evidence="1 3" key="1">
    <citation type="submission" date="2016-07" db="EMBL/GenBank/DDBJ databases">
        <authorList>
            <person name="Yuval B."/>
        </authorList>
    </citation>
    <scope>NUCLEOTIDE SEQUENCE [LARGE SCALE GENOMIC DNA]</scope>
    <source>
        <strain evidence="1 3">IL</strain>
    </source>
</reference>
<proteinExistence type="predicted"/>
<evidence type="ECO:0000313" key="1">
    <source>
        <dbReference type="EMBL" id="OFC61849.1"/>
    </source>
</evidence>
<dbReference type="AlphaFoldDB" id="A0A1E7YZA7"/>
<reference evidence="2 4" key="2">
    <citation type="submission" date="2018-04" db="EMBL/GenBank/DDBJ databases">
        <title>Genomes of the Obligate Erwinia dacicola and Facultative Enterobacter sp. OLF Endosymbionts of the Olive Fruit fly, Bactrocera oleae.</title>
        <authorList>
            <person name="Estes A.M."/>
            <person name="Hearn D.J."/>
            <person name="Agarwal S."/>
            <person name="Pierson E.A."/>
            <person name="Dunning-Hotopp J.C."/>
        </authorList>
    </citation>
    <scope>NUCLEOTIDE SEQUENCE [LARGE SCALE GENOMIC DNA]</scope>
    <source>
        <strain evidence="2 4">Oroville</strain>
    </source>
</reference>
<name>A0A1E7YZA7_9GAMM</name>
<sequence>MKQDYFSYEELLMGLFNISDELYETTDFDELTMEHFDISFEKFANVVDVLLPLTAVVHSPLSGKNYHAFLKDGIAFIKTEASA</sequence>
<organism evidence="1 3">
    <name type="scientific">Candidatus Erwinia dacicola</name>
    <dbReference type="NCBI Taxonomy" id="252393"/>
    <lineage>
        <taxon>Bacteria</taxon>
        <taxon>Pseudomonadati</taxon>
        <taxon>Pseudomonadota</taxon>
        <taxon>Gammaproteobacteria</taxon>
        <taxon>Enterobacterales</taxon>
        <taxon>Erwiniaceae</taxon>
        <taxon>Erwinia</taxon>
    </lineage>
</organism>
<gene>
    <name evidence="2" type="ORF">ACZ87_00259</name>
    <name evidence="1" type="ORF">BBW68_00245</name>
</gene>
<dbReference type="EMBL" id="LJAM02000008">
    <property type="protein sequence ID" value="RAP72916.1"/>
    <property type="molecule type" value="Genomic_DNA"/>
</dbReference>
<dbReference type="Proteomes" id="UP000243534">
    <property type="component" value="Unassembled WGS sequence"/>
</dbReference>
<dbReference type="EMBL" id="MAYS01000334">
    <property type="protein sequence ID" value="OFC61849.1"/>
    <property type="molecule type" value="Genomic_DNA"/>
</dbReference>
<evidence type="ECO:0000313" key="3">
    <source>
        <dbReference type="Proteomes" id="UP000243534"/>
    </source>
</evidence>
<accession>A0A1E7YZA7</accession>
<dbReference type="Proteomes" id="UP000244334">
    <property type="component" value="Unassembled WGS sequence"/>
</dbReference>
<protein>
    <submittedName>
        <fullName evidence="1">Uncharacterized protein</fullName>
    </submittedName>
</protein>
<comment type="caution">
    <text evidence="1">The sequence shown here is derived from an EMBL/GenBank/DDBJ whole genome shotgun (WGS) entry which is preliminary data.</text>
</comment>